<evidence type="ECO:0000256" key="7">
    <source>
        <dbReference type="ARBA" id="ARBA00023139"/>
    </source>
</evidence>
<keyword evidence="3 11" id="KW-0812">Transmembrane</keyword>
<evidence type="ECO:0000256" key="4">
    <source>
        <dbReference type="ARBA" id="ARBA00022824"/>
    </source>
</evidence>
<keyword evidence="7 11" id="KW-0564">Palmitate</keyword>
<evidence type="ECO:0000256" key="2">
    <source>
        <dbReference type="ARBA" id="ARBA00022679"/>
    </source>
</evidence>
<evidence type="ECO:0000313" key="15">
    <source>
        <dbReference type="EMBL" id="KAF6229875.1"/>
    </source>
</evidence>
<evidence type="ECO:0000259" key="14">
    <source>
        <dbReference type="Pfam" id="PF01529"/>
    </source>
</evidence>
<dbReference type="InterPro" id="IPR001594">
    <property type="entry name" value="Palmitoyltrfase_DHHC"/>
</dbReference>
<dbReference type="HAMAP" id="MF_03199">
    <property type="entry name" value="DHHC_PAT_PFA4"/>
    <property type="match status" value="1"/>
</dbReference>
<evidence type="ECO:0000256" key="1">
    <source>
        <dbReference type="ARBA" id="ARBA00004141"/>
    </source>
</evidence>
<feature type="compositionally biased region" description="Basic and acidic residues" evidence="13">
    <location>
        <begin position="387"/>
        <end position="399"/>
    </location>
</feature>
<dbReference type="EC" id="2.3.1.225" evidence="11"/>
<comment type="subcellular location">
    <subcellularLocation>
        <location evidence="11">Endoplasmic reticulum membrane</location>
        <topology evidence="11">Multi-pass membrane protein</topology>
    </subcellularLocation>
    <subcellularLocation>
        <location evidence="1">Membrane</location>
        <topology evidence="1">Multi-pass membrane protein</topology>
    </subcellularLocation>
</comment>
<evidence type="ECO:0000256" key="10">
    <source>
        <dbReference type="ARBA" id="ARBA00048048"/>
    </source>
</evidence>
<evidence type="ECO:0000256" key="3">
    <source>
        <dbReference type="ARBA" id="ARBA00022692"/>
    </source>
</evidence>
<evidence type="ECO:0000256" key="8">
    <source>
        <dbReference type="ARBA" id="ARBA00023288"/>
    </source>
</evidence>
<feature type="transmembrane region" description="Helical" evidence="11 12">
    <location>
        <begin position="43"/>
        <end position="61"/>
    </location>
</feature>
<evidence type="ECO:0000256" key="6">
    <source>
        <dbReference type="ARBA" id="ARBA00023136"/>
    </source>
</evidence>
<keyword evidence="2 11" id="KW-0808">Transferase</keyword>
<comment type="caution">
    <text evidence="15">The sequence shown here is derived from an EMBL/GenBank/DDBJ whole genome shotgun (WGS) entry which is preliminary data.</text>
</comment>
<dbReference type="EMBL" id="JACCJB010000002">
    <property type="protein sequence ID" value="KAF6229875.1"/>
    <property type="molecule type" value="Genomic_DNA"/>
</dbReference>
<keyword evidence="8 11" id="KW-0449">Lipoprotein</keyword>
<keyword evidence="9 11" id="KW-0012">Acyltransferase</keyword>
<keyword evidence="6 11" id="KW-0472">Membrane</keyword>
<reference evidence="15 16" key="1">
    <citation type="journal article" date="2020" name="Genomics">
        <title>Complete, high-quality genomes from long-read metagenomic sequencing of two wolf lichen thalli reveals enigmatic genome architecture.</title>
        <authorList>
            <person name="McKenzie S.K."/>
            <person name="Walston R.F."/>
            <person name="Allen J.L."/>
        </authorList>
    </citation>
    <scope>NUCLEOTIDE SEQUENCE [LARGE SCALE GENOMIC DNA]</scope>
    <source>
        <strain evidence="15">WasteWater1</strain>
    </source>
</reference>
<evidence type="ECO:0000256" key="12">
    <source>
        <dbReference type="RuleBase" id="RU079119"/>
    </source>
</evidence>
<dbReference type="GO" id="GO:0005789">
    <property type="term" value="C:endoplasmic reticulum membrane"/>
    <property type="evidence" value="ECO:0007669"/>
    <property type="project" value="UniProtKB-SubCell"/>
</dbReference>
<keyword evidence="16" id="KW-1185">Reference proteome</keyword>
<dbReference type="AlphaFoldDB" id="A0A8H6KZE8"/>
<comment type="domain">
    <text evidence="11 12">The DHHC domain is required for palmitoyltransferase activity.</text>
</comment>
<feature type="transmembrane region" description="Helical" evidence="11 12">
    <location>
        <begin position="137"/>
        <end position="156"/>
    </location>
</feature>
<comment type="similarity">
    <text evidence="11">Belongs to the DHHC palmitoyltransferase family. PFA4 subfamily.</text>
</comment>
<evidence type="ECO:0000256" key="9">
    <source>
        <dbReference type="ARBA" id="ARBA00023315"/>
    </source>
</evidence>
<evidence type="ECO:0000313" key="16">
    <source>
        <dbReference type="Proteomes" id="UP000593566"/>
    </source>
</evidence>
<dbReference type="GO" id="GO:0019706">
    <property type="term" value="F:protein-cysteine S-palmitoyltransferase activity"/>
    <property type="evidence" value="ECO:0007669"/>
    <property type="project" value="UniProtKB-UniRule"/>
</dbReference>
<feature type="region of interest" description="Disordered" evidence="13">
    <location>
        <begin position="361"/>
        <end position="404"/>
    </location>
</feature>
<comment type="function">
    <text evidence="11">Mediates the reversible addition of palmitate to target proteins, thereby regulating their membrane association and biological function.</text>
</comment>
<dbReference type="PANTHER" id="PTHR12246">
    <property type="entry name" value="PALMITOYLTRANSFERASE ZDHHC16"/>
    <property type="match status" value="1"/>
</dbReference>
<evidence type="ECO:0000256" key="13">
    <source>
        <dbReference type="SAM" id="MobiDB-lite"/>
    </source>
</evidence>
<proteinExistence type="inferred from homology"/>
<dbReference type="InterPro" id="IPR033682">
    <property type="entry name" value="PFA4"/>
</dbReference>
<comment type="catalytic activity">
    <reaction evidence="10 11 12">
        <text>L-cysteinyl-[protein] + hexadecanoyl-CoA = S-hexadecanoyl-L-cysteinyl-[protein] + CoA</text>
        <dbReference type="Rhea" id="RHEA:36683"/>
        <dbReference type="Rhea" id="RHEA-COMP:10131"/>
        <dbReference type="Rhea" id="RHEA-COMP:11032"/>
        <dbReference type="ChEBI" id="CHEBI:29950"/>
        <dbReference type="ChEBI" id="CHEBI:57287"/>
        <dbReference type="ChEBI" id="CHEBI:57379"/>
        <dbReference type="ChEBI" id="CHEBI:74151"/>
        <dbReference type="EC" id="2.3.1.225"/>
    </reaction>
</comment>
<feature type="compositionally biased region" description="Basic and acidic residues" evidence="13">
    <location>
        <begin position="361"/>
        <end position="370"/>
    </location>
</feature>
<gene>
    <name evidence="11" type="primary">PFA4</name>
    <name evidence="15" type="ORF">HO133_004212</name>
</gene>
<feature type="domain" description="Palmitoyltransferase DHHC" evidence="14">
    <location>
        <begin position="85"/>
        <end position="215"/>
    </location>
</feature>
<dbReference type="PROSITE" id="PS50216">
    <property type="entry name" value="DHHC"/>
    <property type="match status" value="1"/>
</dbReference>
<accession>A0A8H6KZE8</accession>
<feature type="active site" description="S-palmitoyl cysteine intermediate" evidence="11">
    <location>
        <position position="119"/>
    </location>
</feature>
<keyword evidence="4 11" id="KW-0256">Endoplasmic reticulum</keyword>
<feature type="transmembrane region" description="Helical" evidence="11 12">
    <location>
        <begin position="176"/>
        <end position="198"/>
    </location>
</feature>
<dbReference type="InterPro" id="IPR039859">
    <property type="entry name" value="PFA4/ZDH16/20/ERF2-like"/>
</dbReference>
<evidence type="ECO:0000256" key="11">
    <source>
        <dbReference type="HAMAP-Rule" id="MF_03199"/>
    </source>
</evidence>
<dbReference type="Proteomes" id="UP000593566">
    <property type="component" value="Unassembled WGS sequence"/>
</dbReference>
<keyword evidence="5 11" id="KW-1133">Transmembrane helix</keyword>
<comment type="caution">
    <text evidence="11">Lacks conserved residue(s) required for the propagation of feature annotation.</text>
</comment>
<dbReference type="Pfam" id="PF01529">
    <property type="entry name" value="DHHC"/>
    <property type="match status" value="1"/>
</dbReference>
<name>A0A8H6KZE8_9LECA</name>
<protein>
    <recommendedName>
        <fullName evidence="11">Palmitoyltransferase PFA4</fullName>
        <ecNumber evidence="11">2.3.1.225</ecNumber>
    </recommendedName>
    <alternativeName>
        <fullName evidence="11">Protein S-acyltransferase</fullName>
        <shortName evidence="11">PAT</shortName>
    </alternativeName>
    <alternativeName>
        <fullName evidence="11">Protein fatty acyltransferase 4</fullName>
    </alternativeName>
</protein>
<evidence type="ECO:0000256" key="5">
    <source>
        <dbReference type="ARBA" id="ARBA00022989"/>
    </source>
</evidence>
<sequence length="433" mass="49557">MSRSALGSLALPGVFALISYLAYGSQILFRHIEPHALEQKQAFIFNALVACIWITYARACFTNPGWVPPAWNSNHSASEQSPPSKKTLRWCRKCEALKPPRAHHCKICQRCIPKMDHHCPWTINCVSHRTFPHFLRFLCYATASMVYLEYFIYLRVAVVWTGRNLPSYLGPTPTQLVFLFIFLIVNSLTLFALAILLARNIWCLGGNVTTIEGWEIERHQTLVRRARVLGGYLDGPDGMRVKIRKQEFPYDIGILQNMRQGMGGTPLLWLWPFTATPSIESGLDFETNGFEDPSMSWPPPDPDRMPRLSNRPPYEQPFVYDEALSTTQNNVDAFRRRQEEDLKRYDGGATTAIRRRPFHERYRNGGHDEASFASQPVGSDDLAGGEEVWRDSEGDRLDDFGVDEDAEFYDEDDIPLAELLRRRHEPAHYSDGN</sequence>
<organism evidence="15 16">
    <name type="scientific">Letharia lupina</name>
    <dbReference type="NCBI Taxonomy" id="560253"/>
    <lineage>
        <taxon>Eukaryota</taxon>
        <taxon>Fungi</taxon>
        <taxon>Dikarya</taxon>
        <taxon>Ascomycota</taxon>
        <taxon>Pezizomycotina</taxon>
        <taxon>Lecanoromycetes</taxon>
        <taxon>OSLEUM clade</taxon>
        <taxon>Lecanoromycetidae</taxon>
        <taxon>Lecanorales</taxon>
        <taxon>Lecanorineae</taxon>
        <taxon>Parmeliaceae</taxon>
        <taxon>Letharia</taxon>
    </lineage>
</organism>